<keyword evidence="2" id="KW-1185">Reference proteome</keyword>
<comment type="caution">
    <text evidence="1">The sequence shown here is derived from an EMBL/GenBank/DDBJ whole genome shotgun (WGS) entry which is preliminary data.</text>
</comment>
<evidence type="ECO:0000313" key="1">
    <source>
        <dbReference type="EMBL" id="KAI3825906.1"/>
    </source>
</evidence>
<organism evidence="1 2">
    <name type="scientific">Smallanthus sonchifolius</name>
    <dbReference type="NCBI Taxonomy" id="185202"/>
    <lineage>
        <taxon>Eukaryota</taxon>
        <taxon>Viridiplantae</taxon>
        <taxon>Streptophyta</taxon>
        <taxon>Embryophyta</taxon>
        <taxon>Tracheophyta</taxon>
        <taxon>Spermatophyta</taxon>
        <taxon>Magnoliopsida</taxon>
        <taxon>eudicotyledons</taxon>
        <taxon>Gunneridae</taxon>
        <taxon>Pentapetalae</taxon>
        <taxon>asterids</taxon>
        <taxon>campanulids</taxon>
        <taxon>Asterales</taxon>
        <taxon>Asteraceae</taxon>
        <taxon>Asteroideae</taxon>
        <taxon>Heliantheae alliance</taxon>
        <taxon>Millerieae</taxon>
        <taxon>Smallanthus</taxon>
    </lineage>
</organism>
<sequence length="94" mass="9808">MMIAFKIYISREENSKSIRILQQVSEGVDFGEAVDGFEFSAGVDEQHQPVVGEVADGENCEGSGAFEGVGEAEDAGADHGDENVGEGLELGGSV</sequence>
<proteinExistence type="predicted"/>
<dbReference type="EMBL" id="CM042019">
    <property type="protein sequence ID" value="KAI3825906.1"/>
    <property type="molecule type" value="Genomic_DNA"/>
</dbReference>
<protein>
    <submittedName>
        <fullName evidence="1">Uncharacterized protein</fullName>
    </submittedName>
</protein>
<gene>
    <name evidence="1" type="ORF">L1987_07633</name>
</gene>
<reference evidence="2" key="1">
    <citation type="journal article" date="2022" name="Mol. Ecol. Resour.">
        <title>The genomes of chicory, endive, great burdock and yacon provide insights into Asteraceae palaeo-polyploidization history and plant inulin production.</title>
        <authorList>
            <person name="Fan W."/>
            <person name="Wang S."/>
            <person name="Wang H."/>
            <person name="Wang A."/>
            <person name="Jiang F."/>
            <person name="Liu H."/>
            <person name="Zhao H."/>
            <person name="Xu D."/>
            <person name="Zhang Y."/>
        </authorList>
    </citation>
    <scope>NUCLEOTIDE SEQUENCE [LARGE SCALE GENOMIC DNA]</scope>
    <source>
        <strain evidence="2">cv. Yunnan</strain>
    </source>
</reference>
<accession>A0ACB9K0U5</accession>
<evidence type="ECO:0000313" key="2">
    <source>
        <dbReference type="Proteomes" id="UP001056120"/>
    </source>
</evidence>
<name>A0ACB9K0U5_9ASTR</name>
<reference evidence="1 2" key="2">
    <citation type="journal article" date="2022" name="Mol. Ecol. Resour.">
        <title>The genomes of chicory, endive, great burdock and yacon provide insights into Asteraceae paleo-polyploidization history and plant inulin production.</title>
        <authorList>
            <person name="Fan W."/>
            <person name="Wang S."/>
            <person name="Wang H."/>
            <person name="Wang A."/>
            <person name="Jiang F."/>
            <person name="Liu H."/>
            <person name="Zhao H."/>
            <person name="Xu D."/>
            <person name="Zhang Y."/>
        </authorList>
    </citation>
    <scope>NUCLEOTIDE SEQUENCE [LARGE SCALE GENOMIC DNA]</scope>
    <source>
        <strain evidence="2">cv. Yunnan</strain>
        <tissue evidence="1">Leaves</tissue>
    </source>
</reference>
<dbReference type="Proteomes" id="UP001056120">
    <property type="component" value="Linkage Group LG02"/>
</dbReference>